<keyword evidence="2" id="KW-0238">DNA-binding</keyword>
<protein>
    <submittedName>
        <fullName evidence="6">Lrp/AsnC family transcriptional regulator</fullName>
    </submittedName>
</protein>
<evidence type="ECO:0000256" key="1">
    <source>
        <dbReference type="ARBA" id="ARBA00023015"/>
    </source>
</evidence>
<dbReference type="SMART" id="SM00344">
    <property type="entry name" value="HTH_ASNC"/>
    <property type="match status" value="2"/>
</dbReference>
<sequence>MNPRLAPLDDLDRRVVVALQQDGRASWRTVADAVDAPVTTVVRRGQQLLADGVVKVTAVPALGARGVYDNFLVRVSCRPGTQAEVAAQLSAREDVRFCTIVSGKFDIMAELVVHGGASRYPQLLADLQTVPGVERWRSDLILHVYKMSHDWGRQLSGGLTAAGPPTVEARTAEPEPCDPAHLDAADWAILDRLRLDGRDTFQSVADRVGMNESSVRRRFDRMRANHCVEIVTLVPSAALGMYAETLVTVRVAPAHLDAVARQLAAHPSVRYLASLLDDSSLFCEVITPSSLELHAFIQHTLAHLEGVAGWNAAMELVYLKRGSVETPWWRAQLGLPDPV</sequence>
<keyword evidence="7" id="KW-1185">Reference proteome</keyword>
<dbReference type="PANTHER" id="PTHR30154:SF34">
    <property type="entry name" value="TRANSCRIPTIONAL REGULATOR AZLB"/>
    <property type="match status" value="1"/>
</dbReference>
<dbReference type="EMBL" id="JAAXOX010000005">
    <property type="protein sequence ID" value="NKY23224.1"/>
    <property type="molecule type" value="Genomic_DNA"/>
</dbReference>
<name>A0A7X6KWF3_9CELL</name>
<accession>A0A7X6KWF3</accession>
<dbReference type="InterPro" id="IPR019888">
    <property type="entry name" value="Tscrpt_reg_AsnC-like"/>
</dbReference>
<dbReference type="GO" id="GO:0043200">
    <property type="term" value="P:response to amino acid"/>
    <property type="evidence" value="ECO:0007669"/>
    <property type="project" value="TreeGrafter"/>
</dbReference>
<dbReference type="AlphaFoldDB" id="A0A7X6KWF3"/>
<dbReference type="SUPFAM" id="SSF46785">
    <property type="entry name" value="Winged helix' DNA-binding domain"/>
    <property type="match status" value="2"/>
</dbReference>
<feature type="domain" description="Transcription regulator AsnC/Lrp ligand binding" evidence="4">
    <location>
        <begin position="73"/>
        <end position="142"/>
    </location>
</feature>
<keyword evidence="1" id="KW-0805">Transcription regulation</keyword>
<dbReference type="InterPro" id="IPR036388">
    <property type="entry name" value="WH-like_DNA-bd_sf"/>
</dbReference>
<proteinExistence type="predicted"/>
<dbReference type="Pfam" id="PF13404">
    <property type="entry name" value="HTH_AsnC-type"/>
    <property type="match status" value="2"/>
</dbReference>
<reference evidence="6 7" key="1">
    <citation type="submission" date="2020-04" db="EMBL/GenBank/DDBJ databases">
        <title>MicrobeNet Type strains.</title>
        <authorList>
            <person name="Nicholson A.C."/>
        </authorList>
    </citation>
    <scope>NUCLEOTIDE SEQUENCE [LARGE SCALE GENOMIC DNA]</scope>
    <source>
        <strain evidence="6 7">ATCC BAA-788</strain>
    </source>
</reference>
<evidence type="ECO:0000259" key="4">
    <source>
        <dbReference type="Pfam" id="PF01037"/>
    </source>
</evidence>
<dbReference type="Proteomes" id="UP000581206">
    <property type="component" value="Unassembled WGS sequence"/>
</dbReference>
<dbReference type="Gene3D" id="3.30.70.920">
    <property type="match status" value="2"/>
</dbReference>
<organism evidence="6 7">
    <name type="scientific">Cellulomonas denverensis</name>
    <dbReference type="NCBI Taxonomy" id="264297"/>
    <lineage>
        <taxon>Bacteria</taxon>
        <taxon>Bacillati</taxon>
        <taxon>Actinomycetota</taxon>
        <taxon>Actinomycetes</taxon>
        <taxon>Micrococcales</taxon>
        <taxon>Cellulomonadaceae</taxon>
        <taxon>Cellulomonas</taxon>
    </lineage>
</organism>
<dbReference type="PANTHER" id="PTHR30154">
    <property type="entry name" value="LEUCINE-RESPONSIVE REGULATORY PROTEIN"/>
    <property type="match status" value="1"/>
</dbReference>
<dbReference type="GO" id="GO:0005829">
    <property type="term" value="C:cytosol"/>
    <property type="evidence" value="ECO:0007669"/>
    <property type="project" value="TreeGrafter"/>
</dbReference>
<evidence type="ECO:0000313" key="6">
    <source>
        <dbReference type="EMBL" id="NKY23224.1"/>
    </source>
</evidence>
<comment type="caution">
    <text evidence="6">The sequence shown here is derived from an EMBL/GenBank/DDBJ whole genome shotgun (WGS) entry which is preliminary data.</text>
</comment>
<gene>
    <name evidence="6" type="ORF">HGA03_11185</name>
</gene>
<dbReference type="Pfam" id="PF01037">
    <property type="entry name" value="AsnC_trans_reg"/>
    <property type="match status" value="2"/>
</dbReference>
<keyword evidence="3" id="KW-0804">Transcription</keyword>
<dbReference type="PRINTS" id="PR00033">
    <property type="entry name" value="HTHASNC"/>
</dbReference>
<feature type="domain" description="HTH asnC-type" evidence="5">
    <location>
        <begin position="8"/>
        <end position="48"/>
    </location>
</feature>
<dbReference type="InterPro" id="IPR036390">
    <property type="entry name" value="WH_DNA-bd_sf"/>
</dbReference>
<dbReference type="RefSeq" id="WP_168630364.1">
    <property type="nucleotide sequence ID" value="NZ_BONL01000018.1"/>
</dbReference>
<evidence type="ECO:0000313" key="7">
    <source>
        <dbReference type="Proteomes" id="UP000581206"/>
    </source>
</evidence>
<dbReference type="Gene3D" id="1.10.10.10">
    <property type="entry name" value="Winged helix-like DNA-binding domain superfamily/Winged helix DNA-binding domain"/>
    <property type="match status" value="2"/>
</dbReference>
<feature type="domain" description="HTH asnC-type" evidence="5">
    <location>
        <begin position="182"/>
        <end position="223"/>
    </location>
</feature>
<dbReference type="InterPro" id="IPR011008">
    <property type="entry name" value="Dimeric_a/b-barrel"/>
</dbReference>
<evidence type="ECO:0000256" key="3">
    <source>
        <dbReference type="ARBA" id="ARBA00023163"/>
    </source>
</evidence>
<dbReference type="InterPro" id="IPR000485">
    <property type="entry name" value="AsnC-type_HTH_dom"/>
</dbReference>
<feature type="domain" description="Transcription regulator AsnC/Lrp ligand binding" evidence="4">
    <location>
        <begin position="247"/>
        <end position="309"/>
    </location>
</feature>
<evidence type="ECO:0000256" key="2">
    <source>
        <dbReference type="ARBA" id="ARBA00023125"/>
    </source>
</evidence>
<dbReference type="SUPFAM" id="SSF54909">
    <property type="entry name" value="Dimeric alpha+beta barrel"/>
    <property type="match status" value="2"/>
</dbReference>
<dbReference type="InterPro" id="IPR019887">
    <property type="entry name" value="Tscrpt_reg_AsnC/Lrp_C"/>
</dbReference>
<evidence type="ECO:0000259" key="5">
    <source>
        <dbReference type="Pfam" id="PF13404"/>
    </source>
</evidence>
<dbReference type="GO" id="GO:0043565">
    <property type="term" value="F:sequence-specific DNA binding"/>
    <property type="evidence" value="ECO:0007669"/>
    <property type="project" value="InterPro"/>
</dbReference>